<dbReference type="InterPro" id="IPR038062">
    <property type="entry name" value="ScdA-like_N_sf"/>
</dbReference>
<dbReference type="RefSeq" id="WP_249319239.1">
    <property type="nucleotide sequence ID" value="NZ_JACRSN010000008.1"/>
</dbReference>
<evidence type="ECO:0000259" key="1">
    <source>
        <dbReference type="Pfam" id="PF08984"/>
    </source>
</evidence>
<protein>
    <submittedName>
        <fullName evidence="2">DUF1858 domain-containing protein</fullName>
    </submittedName>
</protein>
<dbReference type="EMBL" id="JACRSN010000008">
    <property type="protein sequence ID" value="MBC8533652.1"/>
    <property type="molecule type" value="Genomic_DNA"/>
</dbReference>
<reference evidence="2" key="1">
    <citation type="submission" date="2020-08" db="EMBL/GenBank/DDBJ databases">
        <title>Genome public.</title>
        <authorList>
            <person name="Liu C."/>
            <person name="Sun Q."/>
        </authorList>
    </citation>
    <scope>NUCLEOTIDE SEQUENCE</scope>
    <source>
        <strain evidence="2">NSJ-40</strain>
    </source>
</reference>
<dbReference type="InterPro" id="IPR015077">
    <property type="entry name" value="DUF1858"/>
</dbReference>
<dbReference type="NCBIfam" id="TIGR03980">
    <property type="entry name" value="prismane_assoc"/>
    <property type="match status" value="1"/>
</dbReference>
<dbReference type="Proteomes" id="UP000651482">
    <property type="component" value="Unassembled WGS sequence"/>
</dbReference>
<dbReference type="SUPFAM" id="SSF140683">
    <property type="entry name" value="SP0561-like"/>
    <property type="match status" value="1"/>
</dbReference>
<feature type="domain" description="DUF1858" evidence="1">
    <location>
        <begin position="4"/>
        <end position="57"/>
    </location>
</feature>
<dbReference type="PANTHER" id="PTHR39341:SF1">
    <property type="entry name" value="DUF1858 DOMAIN-CONTAINING PROTEIN"/>
    <property type="match status" value="1"/>
</dbReference>
<organism evidence="2 3">
    <name type="scientific">Yeguia hominis</name>
    <dbReference type="NCBI Taxonomy" id="2763662"/>
    <lineage>
        <taxon>Bacteria</taxon>
        <taxon>Bacillati</taxon>
        <taxon>Bacillota</taxon>
        <taxon>Clostridia</taxon>
        <taxon>Eubacteriales</taxon>
        <taxon>Yeguiaceae</taxon>
        <taxon>Yeguia</taxon>
    </lineage>
</organism>
<evidence type="ECO:0000313" key="2">
    <source>
        <dbReference type="EMBL" id="MBC8533652.1"/>
    </source>
</evidence>
<dbReference type="Pfam" id="PF08984">
    <property type="entry name" value="DUF1858"/>
    <property type="match status" value="1"/>
</dbReference>
<accession>A0A926D972</accession>
<dbReference type="AlphaFoldDB" id="A0A926D972"/>
<name>A0A926D972_9FIRM</name>
<keyword evidence="3" id="KW-1185">Reference proteome</keyword>
<sequence>MAQITKDTIIGEILNIDETTAPFFLDMGMHCLGCPASRGETLEQACAVHGVDVEELLQKINAHIADK</sequence>
<gene>
    <name evidence="2" type="ORF">IAG03_06465</name>
</gene>
<dbReference type="InterPro" id="IPR023883">
    <property type="entry name" value="CHP03980_redox-disulphide"/>
</dbReference>
<comment type="caution">
    <text evidence="2">The sequence shown here is derived from an EMBL/GenBank/DDBJ whole genome shotgun (WGS) entry which is preliminary data.</text>
</comment>
<proteinExistence type="predicted"/>
<dbReference type="Gene3D" id="1.10.3910.10">
    <property type="entry name" value="SP0561-like"/>
    <property type="match status" value="1"/>
</dbReference>
<evidence type="ECO:0000313" key="3">
    <source>
        <dbReference type="Proteomes" id="UP000651482"/>
    </source>
</evidence>
<dbReference type="PANTHER" id="PTHR39341">
    <property type="entry name" value="BSL7085 PROTEIN"/>
    <property type="match status" value="1"/>
</dbReference>